<keyword evidence="2" id="KW-1185">Reference proteome</keyword>
<sequence length="84" mass="9637">MSGKILEHYYSYMQRGKDKNKTYSFYNDKQSKTLLTDNMKHVYCILCFTLADSRAELNCVPALSIVHQSDAHVVLMILTSSNRG</sequence>
<reference evidence="1" key="1">
    <citation type="thesis" date="2020" institute="ProQuest LLC" country="789 East Eisenhower Parkway, Ann Arbor, MI, USA">
        <title>Comparative Genomics and Chromosome Evolution.</title>
        <authorList>
            <person name="Mudd A.B."/>
        </authorList>
    </citation>
    <scope>NUCLEOTIDE SEQUENCE</scope>
    <source>
        <strain evidence="1">1538</strain>
        <tissue evidence="1">Blood</tissue>
    </source>
</reference>
<evidence type="ECO:0000313" key="2">
    <source>
        <dbReference type="Proteomes" id="UP001181693"/>
    </source>
</evidence>
<proteinExistence type="predicted"/>
<organism evidence="1 2">
    <name type="scientific">Pyxicephalus adspersus</name>
    <name type="common">African bullfrog</name>
    <dbReference type="NCBI Taxonomy" id="30357"/>
    <lineage>
        <taxon>Eukaryota</taxon>
        <taxon>Metazoa</taxon>
        <taxon>Chordata</taxon>
        <taxon>Craniata</taxon>
        <taxon>Vertebrata</taxon>
        <taxon>Euteleostomi</taxon>
        <taxon>Amphibia</taxon>
        <taxon>Batrachia</taxon>
        <taxon>Anura</taxon>
        <taxon>Neobatrachia</taxon>
        <taxon>Ranoidea</taxon>
        <taxon>Pyxicephalidae</taxon>
        <taxon>Pyxicephalinae</taxon>
        <taxon>Pyxicephalus</taxon>
    </lineage>
</organism>
<accession>A0AAV3AUB0</accession>
<dbReference type="AlphaFoldDB" id="A0AAV3AUB0"/>
<protein>
    <submittedName>
        <fullName evidence="1">Uncharacterized protein</fullName>
    </submittedName>
</protein>
<comment type="caution">
    <text evidence="1">The sequence shown here is derived from an EMBL/GenBank/DDBJ whole genome shotgun (WGS) entry which is preliminary data.</text>
</comment>
<gene>
    <name evidence="1" type="ORF">GDO54_007319</name>
</gene>
<evidence type="ECO:0000313" key="1">
    <source>
        <dbReference type="EMBL" id="DBA31480.1"/>
    </source>
</evidence>
<dbReference type="EMBL" id="DYDO01000002">
    <property type="protein sequence ID" value="DBA31480.1"/>
    <property type="molecule type" value="Genomic_DNA"/>
</dbReference>
<name>A0AAV3AUB0_PYXAD</name>
<dbReference type="Proteomes" id="UP001181693">
    <property type="component" value="Unassembled WGS sequence"/>
</dbReference>